<accession>A0A0P7DYK5</accession>
<evidence type="ECO:0000313" key="2">
    <source>
        <dbReference type="Proteomes" id="UP000050378"/>
    </source>
</evidence>
<sequence>MWKSKSFKLVGWVERSETQQVIELKGKLRVSRNEMRVIGGVLTPKKVDWIGNPFLRIQNQYYAAST</sequence>
<dbReference type="EMBL" id="LJTC01000002">
    <property type="protein sequence ID" value="KPM85153.1"/>
    <property type="molecule type" value="Genomic_DNA"/>
</dbReference>
<protein>
    <submittedName>
        <fullName evidence="1">Uncharacterized protein</fullName>
    </submittedName>
</protein>
<dbReference type="AlphaFoldDB" id="A0A0P7DYK5"/>
<reference evidence="1 2" key="1">
    <citation type="submission" date="2015-09" db="EMBL/GenBank/DDBJ databases">
        <title>Draft Genome Sequence of Pseudoalteromonas lipolytica UCD-48B.</title>
        <authorList>
            <person name="Krusor M."/>
            <person name="Coil D.A."/>
            <person name="Lang J.M."/>
            <person name="Eisen J.A."/>
            <person name="Alexiev A."/>
        </authorList>
    </citation>
    <scope>NUCLEOTIDE SEQUENCE [LARGE SCALE GENOMIC DNA]</scope>
    <source>
        <strain evidence="1 2">UCD-48B</strain>
    </source>
</reference>
<name>A0A0P7DYK5_9GAMM</name>
<organism evidence="1 2">
    <name type="scientific">Pseudoalteromonas lipolytica</name>
    <dbReference type="NCBI Taxonomy" id="570156"/>
    <lineage>
        <taxon>Bacteria</taxon>
        <taxon>Pseudomonadati</taxon>
        <taxon>Pseudomonadota</taxon>
        <taxon>Gammaproteobacteria</taxon>
        <taxon>Alteromonadales</taxon>
        <taxon>Pseudoalteromonadaceae</taxon>
        <taxon>Pseudoalteromonas</taxon>
    </lineage>
</organism>
<evidence type="ECO:0000313" key="1">
    <source>
        <dbReference type="EMBL" id="KPM85153.1"/>
    </source>
</evidence>
<comment type="caution">
    <text evidence="1">The sequence shown here is derived from an EMBL/GenBank/DDBJ whole genome shotgun (WGS) entry which is preliminary data.</text>
</comment>
<proteinExistence type="predicted"/>
<dbReference type="PATRIC" id="fig|570156.3.peg.1033"/>
<gene>
    <name evidence="1" type="ORF">AOG27_05205</name>
</gene>
<dbReference type="Proteomes" id="UP000050378">
    <property type="component" value="Unassembled WGS sequence"/>
</dbReference>